<evidence type="ECO:0000259" key="8">
    <source>
        <dbReference type="PROSITE" id="PS50011"/>
    </source>
</evidence>
<dbReference type="InterPro" id="IPR000719">
    <property type="entry name" value="Prot_kinase_dom"/>
</dbReference>
<gene>
    <name evidence="9" type="ORF">SHCRBa_009_B01_F_200</name>
</gene>
<evidence type="ECO:0000256" key="7">
    <source>
        <dbReference type="ARBA" id="ARBA00022840"/>
    </source>
</evidence>
<feature type="domain" description="Protein kinase" evidence="8">
    <location>
        <begin position="2"/>
        <end position="262"/>
    </location>
</feature>
<dbReference type="InterPro" id="IPR050205">
    <property type="entry name" value="CDPK_Ser/Thr_kinases"/>
</dbReference>
<name>A0A059Q1Q8_9POAL</name>
<keyword evidence="4" id="KW-0677">Repeat</keyword>
<keyword evidence="7" id="KW-0067">ATP-binding</keyword>
<evidence type="ECO:0000256" key="1">
    <source>
        <dbReference type="ARBA" id="ARBA00004906"/>
    </source>
</evidence>
<evidence type="ECO:0000256" key="5">
    <source>
        <dbReference type="ARBA" id="ARBA00022741"/>
    </source>
</evidence>
<accession>A0A059Q1Q8</accession>
<keyword evidence="6 9" id="KW-0418">Kinase</keyword>
<dbReference type="PROSITE" id="PS50011">
    <property type="entry name" value="PROTEIN_KINASE_DOM"/>
    <property type="match status" value="1"/>
</dbReference>
<dbReference type="InterPro" id="IPR011009">
    <property type="entry name" value="Kinase-like_dom_sf"/>
</dbReference>
<dbReference type="PROSITE" id="PS00108">
    <property type="entry name" value="PROTEIN_KINASE_ST"/>
    <property type="match status" value="1"/>
</dbReference>
<dbReference type="Gene3D" id="1.10.510.10">
    <property type="entry name" value="Transferase(Phosphotransferase) domain 1"/>
    <property type="match status" value="1"/>
</dbReference>
<dbReference type="InterPro" id="IPR008271">
    <property type="entry name" value="Ser/Thr_kinase_AS"/>
</dbReference>
<dbReference type="InterPro" id="IPR011333">
    <property type="entry name" value="SKP1/BTB/POZ_sf"/>
</dbReference>
<organism evidence="9">
    <name type="scientific">Saccharum hybrid cultivar R570</name>
    <dbReference type="NCBI Taxonomy" id="131158"/>
    <lineage>
        <taxon>Eukaryota</taxon>
        <taxon>Viridiplantae</taxon>
        <taxon>Streptophyta</taxon>
        <taxon>Embryophyta</taxon>
        <taxon>Tracheophyta</taxon>
        <taxon>Spermatophyta</taxon>
        <taxon>Magnoliopsida</taxon>
        <taxon>Liliopsida</taxon>
        <taxon>Poales</taxon>
        <taxon>Poaceae</taxon>
        <taxon>PACMAD clade</taxon>
        <taxon>Panicoideae</taxon>
        <taxon>Andropogonodae</taxon>
        <taxon>Andropogoneae</taxon>
        <taxon>Saccharinae</taxon>
        <taxon>Saccharum</taxon>
        <taxon>Saccharum officinarum species complex</taxon>
    </lineage>
</organism>
<comment type="pathway">
    <text evidence="1">Protein modification; protein ubiquitination.</text>
</comment>
<dbReference type="GO" id="GO:0004674">
    <property type="term" value="F:protein serine/threonine kinase activity"/>
    <property type="evidence" value="ECO:0007669"/>
    <property type="project" value="UniProtKB-KW"/>
</dbReference>
<dbReference type="SUPFAM" id="SSF56112">
    <property type="entry name" value="Protein kinase-like (PK-like)"/>
    <property type="match status" value="1"/>
</dbReference>
<reference evidence="9" key="1">
    <citation type="submission" date="2013-05" db="EMBL/GenBank/DDBJ databases">
        <title>Building the sugarcane genome for biotechnology and identifying evolutionary trends.</title>
        <authorList>
            <person name="De Setta N."/>
            <person name="Monteiro-Vitorello C.B."/>
            <person name="Metcalfe C.J."/>
            <person name="Cruz G.M.Q."/>
            <person name="Del Bem L.E."/>
            <person name="Vicentini R."/>
            <person name="Nogueira F.T.S."/>
            <person name="Campos R.A."/>
            <person name="Nunes S.L."/>
            <person name="Turrini P.C.G."/>
            <person name="Vieira A.P."/>
            <person name="Cruz E.A.O."/>
            <person name="Correa T.C.S."/>
            <person name="Hotta C.T."/>
            <person name="de Mello-Varani A."/>
            <person name="Vautrin S."/>
            <person name="Trindade A.S."/>
            <person name="Vilela M.M."/>
            <person name="Horta C.L."/>
            <person name="Sato P.M."/>
            <person name="de Andrade R.F."/>
            <person name="Nishiyama M.Y."/>
            <person name="Cardoso-Silva C.B."/>
            <person name="Scortecci K.C."/>
            <person name="Garcia A.A.F."/>
            <person name="Carneiro M.S."/>
            <person name="Kim C."/>
            <person name="Paterson A.H."/>
            <person name="Berges H."/>
            <person name="D'Hont A."/>
            <person name="de-Souza A.P."/>
            <person name="Souza G.M."/>
            <person name="Vincentz M."/>
            <person name="Kitajima J.P."/>
            <person name="Van Sluys M.-A."/>
        </authorList>
    </citation>
    <scope>NUCLEOTIDE SEQUENCE</scope>
</reference>
<evidence type="ECO:0000256" key="3">
    <source>
        <dbReference type="ARBA" id="ARBA00022679"/>
    </source>
</evidence>
<dbReference type="Pfam" id="PF00069">
    <property type="entry name" value="Pkinase"/>
    <property type="match status" value="1"/>
</dbReference>
<dbReference type="SUPFAM" id="SSF54695">
    <property type="entry name" value="POZ domain"/>
    <property type="match status" value="1"/>
</dbReference>
<dbReference type="GO" id="GO:0005524">
    <property type="term" value="F:ATP binding"/>
    <property type="evidence" value="ECO:0007669"/>
    <property type="project" value="UniProtKB-KW"/>
</dbReference>
<dbReference type="SMART" id="SM00220">
    <property type="entry name" value="S_TKc"/>
    <property type="match status" value="1"/>
</dbReference>
<proteinExistence type="predicted"/>
<protein>
    <submittedName>
        <fullName evidence="9">Calcium-dependent protein kinase</fullName>
    </submittedName>
</protein>
<evidence type="ECO:0000313" key="9">
    <source>
        <dbReference type="EMBL" id="AGT16795.1"/>
    </source>
</evidence>
<keyword evidence="3" id="KW-0808">Transferase</keyword>
<keyword evidence="5" id="KW-0547">Nucleotide-binding</keyword>
<evidence type="ECO:0000256" key="2">
    <source>
        <dbReference type="ARBA" id="ARBA00022527"/>
    </source>
</evidence>
<sequence length="262" mass="29543">MEDGIQKIWRGKSGSVNRSSPAELKLEVGRRCFASHEALDAIAVLISAMRFVTTELATDIVITIGDVKFYCHKNQILSRILYFYRLCEGDELLDRILAKKNSRYIEKDAAVVVRQMLKVAAECHLCGLVHQDMKPENLLFKSNKEDSPLKAIDFGLSDFIKLGKKFHDIIGSAYYVAPEILKQRSGPEPDVWSIGVITYILLCGRRPFWDKTEDGIFKEMAHQQPTPSVYQNREVPQVVTGTLCLEVGNQNHLLGVGTNVFI</sequence>
<evidence type="ECO:0000256" key="6">
    <source>
        <dbReference type="ARBA" id="ARBA00022777"/>
    </source>
</evidence>
<dbReference type="EMBL" id="KF184835">
    <property type="protein sequence ID" value="AGT16795.1"/>
    <property type="molecule type" value="Genomic_DNA"/>
</dbReference>
<dbReference type="PANTHER" id="PTHR24349">
    <property type="entry name" value="SERINE/THREONINE-PROTEIN KINASE"/>
    <property type="match status" value="1"/>
</dbReference>
<keyword evidence="2" id="KW-0723">Serine/threonine-protein kinase</keyword>
<dbReference type="AlphaFoldDB" id="A0A059Q1Q8"/>
<evidence type="ECO:0000256" key="4">
    <source>
        <dbReference type="ARBA" id="ARBA00022737"/>
    </source>
</evidence>